<keyword evidence="1" id="KW-0812">Transmembrane</keyword>
<name>A0A4Q8M3B9_9GAMM</name>
<evidence type="ECO:0000313" key="2">
    <source>
        <dbReference type="EMBL" id="TAA41482.1"/>
    </source>
</evidence>
<dbReference type="Proteomes" id="UP000294164">
    <property type="component" value="Unassembled WGS sequence"/>
</dbReference>
<dbReference type="AlphaFoldDB" id="A0A4Q8M3B9"/>
<keyword evidence="1" id="KW-0472">Membrane</keyword>
<comment type="caution">
    <text evidence="2">The sequence shown here is derived from an EMBL/GenBank/DDBJ whole genome shotgun (WGS) entry which is preliminary data.</text>
</comment>
<feature type="transmembrane region" description="Helical" evidence="1">
    <location>
        <begin position="298"/>
        <end position="323"/>
    </location>
</feature>
<evidence type="ECO:0000313" key="3">
    <source>
        <dbReference type="Proteomes" id="UP000294164"/>
    </source>
</evidence>
<accession>A0A4Q8M3B9</accession>
<dbReference type="OrthoDB" id="6184272at2"/>
<reference evidence="2 3" key="1">
    <citation type="submission" date="2019-02" db="EMBL/GenBank/DDBJ databases">
        <title>WGS of Pseudoxanthomonas species novum from clinical isolates.</title>
        <authorList>
            <person name="Bernier A.-M."/>
            <person name="Bernard K."/>
            <person name="Vachon A."/>
        </authorList>
    </citation>
    <scope>NUCLEOTIDE SEQUENCE [LARGE SCALE GENOMIC DNA]</scope>
    <source>
        <strain evidence="2 3">NML130969</strain>
    </source>
</reference>
<gene>
    <name evidence="2" type="ORF">EA655_11080</name>
</gene>
<organism evidence="2 3">
    <name type="scientific">Pseudoxanthomonas winnipegensis</name>
    <dbReference type="NCBI Taxonomy" id="2480810"/>
    <lineage>
        <taxon>Bacteria</taxon>
        <taxon>Pseudomonadati</taxon>
        <taxon>Pseudomonadota</taxon>
        <taxon>Gammaproteobacteria</taxon>
        <taxon>Lysobacterales</taxon>
        <taxon>Lysobacteraceae</taxon>
        <taxon>Pseudoxanthomonas</taxon>
    </lineage>
</organism>
<feature type="transmembrane region" description="Helical" evidence="1">
    <location>
        <begin position="366"/>
        <end position="388"/>
    </location>
</feature>
<evidence type="ECO:0000256" key="1">
    <source>
        <dbReference type="SAM" id="Phobius"/>
    </source>
</evidence>
<dbReference type="EMBL" id="SHMG01000006">
    <property type="protein sequence ID" value="TAA41482.1"/>
    <property type="molecule type" value="Genomic_DNA"/>
</dbReference>
<keyword evidence="1" id="KW-1133">Transmembrane helix</keyword>
<proteinExistence type="predicted"/>
<dbReference type="RefSeq" id="WP_130534628.1">
    <property type="nucleotide sequence ID" value="NZ_SHMG01000006.1"/>
</dbReference>
<protein>
    <submittedName>
        <fullName evidence="2">Uncharacterized protein</fullName>
    </submittedName>
</protein>
<sequence length="394" mass="43711">MPAFDSIVNLCRLSRACQIAGANLLVQTEVSAEIAALIDSIEAGGRRVTTLLAGKERPLGVGGIDHGTTIELQVHGVSKTNEVVAQNVGALISYNMGRFQVEAPETFYLIQEDYALGEGNIPKVVASYLRCIEFAEILKRVGDDFREGTGEPGTVTILTGRKLSIPLTYSQWLLDDVPMEEALAQSRCAIFEDHLKIGRLDAMKRVLVRFLFNVTPKQRFEVLVKSWDEIMQAFLSDFDIYASGFNFDKAREDFERRKLDFVVKMNSTSSDAMTKLIAIPVGQGLLASQMKTDAAYAIVNHALLTASFVFLLVAAMLVTAHILTLRQVGSELRAESDMLRQRAMPTYTQLRPMIEQLQTRLRFHQWGVPIVMSILLIVTTGMTLVAFLELTGTT</sequence>